<dbReference type="GO" id="GO:0007155">
    <property type="term" value="P:cell adhesion"/>
    <property type="evidence" value="ECO:0007669"/>
    <property type="project" value="TreeGrafter"/>
</dbReference>
<evidence type="ECO:0000313" key="11">
    <source>
        <dbReference type="Ensembl" id="ENSBJAP00000012187.1"/>
    </source>
</evidence>
<dbReference type="PROSITE" id="PS50214">
    <property type="entry name" value="DISINTEGRIN_2"/>
    <property type="match status" value="1"/>
</dbReference>
<dbReference type="InterPro" id="IPR024079">
    <property type="entry name" value="MetalloPept_cat_dom_sf"/>
</dbReference>
<accession>A0A8C0B5M4</accession>
<dbReference type="CDD" id="cd04269">
    <property type="entry name" value="ZnMc_adamalysin_II_like"/>
    <property type="match status" value="1"/>
</dbReference>
<keyword evidence="3" id="KW-1133">Transmembrane helix</keyword>
<dbReference type="GO" id="GO:0004222">
    <property type="term" value="F:metalloendopeptidase activity"/>
    <property type="evidence" value="ECO:0007669"/>
    <property type="project" value="InterPro"/>
</dbReference>
<protein>
    <submittedName>
        <fullName evidence="11">ADAM metallopeptidase domain 32</fullName>
    </submittedName>
</protein>
<dbReference type="Proteomes" id="UP000694555">
    <property type="component" value="Unplaced"/>
</dbReference>
<evidence type="ECO:0000259" key="9">
    <source>
        <dbReference type="PROSITE" id="PS50214"/>
    </source>
</evidence>
<dbReference type="SUPFAM" id="SSF57552">
    <property type="entry name" value="Blood coagulation inhibitor (disintegrin)"/>
    <property type="match status" value="1"/>
</dbReference>
<dbReference type="InterPro" id="IPR006586">
    <property type="entry name" value="ADAM_Cys-rich"/>
</dbReference>
<evidence type="ECO:0000256" key="5">
    <source>
        <dbReference type="ARBA" id="ARBA00023157"/>
    </source>
</evidence>
<reference evidence="11" key="2">
    <citation type="submission" date="2025-09" db="UniProtKB">
        <authorList>
            <consortium name="Ensembl"/>
        </authorList>
    </citation>
    <scope>IDENTIFICATION</scope>
</reference>
<dbReference type="InterPro" id="IPR001590">
    <property type="entry name" value="Peptidase_M12B"/>
</dbReference>
<dbReference type="InterPro" id="IPR001762">
    <property type="entry name" value="Disintegrin_dom"/>
</dbReference>
<dbReference type="GO" id="GO:0005886">
    <property type="term" value="C:plasma membrane"/>
    <property type="evidence" value="ECO:0007669"/>
    <property type="project" value="TreeGrafter"/>
</dbReference>
<feature type="domain" description="EGF-like" evidence="8">
    <location>
        <begin position="517"/>
        <end position="551"/>
    </location>
</feature>
<feature type="domain" description="Peptidase M12B" evidence="10">
    <location>
        <begin position="103"/>
        <end position="280"/>
    </location>
</feature>
<dbReference type="PANTHER" id="PTHR11905">
    <property type="entry name" value="ADAM A DISINTEGRIN AND METALLOPROTEASE DOMAIN"/>
    <property type="match status" value="1"/>
</dbReference>
<dbReference type="GO" id="GO:0008584">
    <property type="term" value="P:male gonad development"/>
    <property type="evidence" value="ECO:0007669"/>
    <property type="project" value="TreeGrafter"/>
</dbReference>
<feature type="disulfide bond" evidence="6">
    <location>
        <begin position="541"/>
        <end position="550"/>
    </location>
</feature>
<evidence type="ECO:0000259" key="8">
    <source>
        <dbReference type="PROSITE" id="PS50026"/>
    </source>
</evidence>
<dbReference type="Gene3D" id="3.40.390.10">
    <property type="entry name" value="Collagenase (Catalytic Domain)"/>
    <property type="match status" value="1"/>
</dbReference>
<dbReference type="PANTHER" id="PTHR11905:SF158">
    <property type="entry name" value="DISINTEGRIN AND METALLOPROTEINASE DOMAIN-CONTAINING PROTEIN 18"/>
    <property type="match status" value="1"/>
</dbReference>
<dbReference type="PROSITE" id="PS01186">
    <property type="entry name" value="EGF_2"/>
    <property type="match status" value="1"/>
</dbReference>
<keyword evidence="6" id="KW-0245">EGF-like domain</keyword>
<evidence type="ECO:0000256" key="6">
    <source>
        <dbReference type="PROSITE-ProRule" id="PRU00076"/>
    </source>
</evidence>
<evidence type="ECO:0000256" key="2">
    <source>
        <dbReference type="ARBA" id="ARBA00022692"/>
    </source>
</evidence>
<keyword evidence="12" id="KW-1185">Reference proteome</keyword>
<dbReference type="PROSITE" id="PS50215">
    <property type="entry name" value="ADAM_MEPRO"/>
    <property type="match status" value="1"/>
</dbReference>
<dbReference type="Pfam" id="PF01421">
    <property type="entry name" value="Reprolysin"/>
    <property type="match status" value="1"/>
</dbReference>
<organism evidence="11 12">
    <name type="scientific">Buteo japonicus</name>
    <dbReference type="NCBI Taxonomy" id="224669"/>
    <lineage>
        <taxon>Eukaryota</taxon>
        <taxon>Metazoa</taxon>
        <taxon>Chordata</taxon>
        <taxon>Craniata</taxon>
        <taxon>Vertebrata</taxon>
        <taxon>Euteleostomi</taxon>
        <taxon>Archelosauria</taxon>
        <taxon>Archosauria</taxon>
        <taxon>Dinosauria</taxon>
        <taxon>Saurischia</taxon>
        <taxon>Theropoda</taxon>
        <taxon>Coelurosauria</taxon>
        <taxon>Aves</taxon>
        <taxon>Neognathae</taxon>
        <taxon>Neoaves</taxon>
        <taxon>Telluraves</taxon>
        <taxon>Accipitrimorphae</taxon>
        <taxon>Accipitriformes</taxon>
        <taxon>Accipitridae</taxon>
        <taxon>Accipitrinae</taxon>
        <taxon>Buteo</taxon>
    </lineage>
</organism>
<evidence type="ECO:0000256" key="3">
    <source>
        <dbReference type="ARBA" id="ARBA00022989"/>
    </source>
</evidence>
<dbReference type="InterPro" id="IPR018358">
    <property type="entry name" value="Disintegrin_CS"/>
</dbReference>
<dbReference type="InterPro" id="IPR000742">
    <property type="entry name" value="EGF"/>
</dbReference>
<dbReference type="FunFam" id="4.10.70.10:FF:000003">
    <property type="entry name" value="Disintegrin and metalloproteinase domain-containing protein 17"/>
    <property type="match status" value="1"/>
</dbReference>
<dbReference type="GO" id="GO:0006508">
    <property type="term" value="P:proteolysis"/>
    <property type="evidence" value="ECO:0007669"/>
    <property type="project" value="InterPro"/>
</dbReference>
<dbReference type="SMART" id="SM00050">
    <property type="entry name" value="DISIN"/>
    <property type="match status" value="1"/>
</dbReference>
<dbReference type="Gene3D" id="4.10.70.10">
    <property type="entry name" value="Disintegrin domain"/>
    <property type="match status" value="1"/>
</dbReference>
<dbReference type="Pfam" id="PF08516">
    <property type="entry name" value="ADAM_CR"/>
    <property type="match status" value="1"/>
</dbReference>
<feature type="domain" description="Disintegrin" evidence="9">
    <location>
        <begin position="290"/>
        <end position="377"/>
    </location>
</feature>
<name>A0A8C0B5M4_9AVES</name>
<keyword evidence="4" id="KW-0472">Membrane</keyword>
<proteinExistence type="predicted"/>
<sequence length="606" mass="66090">MPQQPPCHGCQRLVANGGCHHLGRGLLQFENVSYGIEPLGYSPAFEHFVYRVSDERTAGSLLASSHPESGPGRLTAEIVSTSFYFIVVNALSALMSSWVIFQYNYMGSDTNAATRKIIQVFNLVNNMFNPLNVTVVLSSLELWTEENKISTAGEADDLLQRFLQWKQSHLTLGSYDIAYLLLYRDQAAFVGATDLGKACQRDYQGAVTLESFSVLLAQLLGRSLGISYDDSRDCRCPGRICLMSPEALHVSGAKAFSSCSIGDFETFLKHNGGTCLFNRPRLTGLSYRRVAVCGNGIVERGEQCDCGAAEVGAAGIMAKYVNLYCSYPGVKCSSGLCCNECQFKQKNSPCRPAADCDLAEFCNGSSASCPPDLYVQDGHGCEHGTGYCYKGRCQSPDLQCRRLYGRGSRGCSGCTGTELNSQRDRFGHCGFQPRQGYKSCAWRNLRCGKLICTYPYSTPFPSEAAAVLYVQVREHLCISLDYLNAPARLDPLLVPPGTKCGSGKVCINNTCHPHSVLGYDCDSKVKCHGHGVCNNKRHCHCHPGWKPPDCLRKGSGPGGSVDSGLQLMDHGQYPQRRWGGVLGWGPWAPFFFCVGACCGGWVLSIC</sequence>
<evidence type="ECO:0000256" key="7">
    <source>
        <dbReference type="PROSITE-ProRule" id="PRU00276"/>
    </source>
</evidence>
<dbReference type="PROSITE" id="PS00427">
    <property type="entry name" value="DISINTEGRIN_1"/>
    <property type="match status" value="1"/>
</dbReference>
<evidence type="ECO:0000313" key="12">
    <source>
        <dbReference type="Proteomes" id="UP000694555"/>
    </source>
</evidence>
<dbReference type="InterPro" id="IPR034027">
    <property type="entry name" value="Reprolysin_adamalysin"/>
</dbReference>
<keyword evidence="5 6" id="KW-1015">Disulfide bond</keyword>
<keyword evidence="2" id="KW-0812">Transmembrane</keyword>
<reference evidence="11" key="1">
    <citation type="submission" date="2025-08" db="UniProtKB">
        <authorList>
            <consortium name="Ensembl"/>
        </authorList>
    </citation>
    <scope>IDENTIFICATION</scope>
</reference>
<dbReference type="PROSITE" id="PS50026">
    <property type="entry name" value="EGF_3"/>
    <property type="match status" value="1"/>
</dbReference>
<dbReference type="Ensembl" id="ENSBJAT00000012527.1">
    <property type="protein sequence ID" value="ENSBJAP00000012187.1"/>
    <property type="gene ID" value="ENSBJAG00000007868.1"/>
</dbReference>
<evidence type="ECO:0000256" key="4">
    <source>
        <dbReference type="ARBA" id="ARBA00023136"/>
    </source>
</evidence>
<dbReference type="AlphaFoldDB" id="A0A8C0B5M4"/>
<dbReference type="SMART" id="SM00608">
    <property type="entry name" value="ACR"/>
    <property type="match status" value="1"/>
</dbReference>
<comment type="subcellular location">
    <subcellularLocation>
        <location evidence="1">Membrane</location>
        <topology evidence="1">Single-pass membrane protein</topology>
    </subcellularLocation>
</comment>
<dbReference type="PRINTS" id="PR00289">
    <property type="entry name" value="DISINTEGRIN"/>
</dbReference>
<feature type="disulfide bond" evidence="7">
    <location>
        <begin position="236"/>
        <end position="241"/>
    </location>
</feature>
<evidence type="ECO:0000259" key="10">
    <source>
        <dbReference type="PROSITE" id="PS50215"/>
    </source>
</evidence>
<dbReference type="SUPFAM" id="SSF55486">
    <property type="entry name" value="Metalloproteases ('zincins'), catalytic domain"/>
    <property type="match status" value="1"/>
</dbReference>
<comment type="caution">
    <text evidence="6">Lacks conserved residue(s) required for the propagation of feature annotation.</text>
</comment>
<dbReference type="InterPro" id="IPR036436">
    <property type="entry name" value="Disintegrin_dom_sf"/>
</dbReference>
<evidence type="ECO:0000256" key="1">
    <source>
        <dbReference type="ARBA" id="ARBA00004167"/>
    </source>
</evidence>
<dbReference type="GO" id="GO:0007339">
    <property type="term" value="P:binding of sperm to zona pellucida"/>
    <property type="evidence" value="ECO:0007669"/>
    <property type="project" value="TreeGrafter"/>
</dbReference>
<dbReference type="Pfam" id="PF00200">
    <property type="entry name" value="Disintegrin"/>
    <property type="match status" value="1"/>
</dbReference>